<comment type="similarity">
    <text evidence="3">Belongs to the cytochrome P450 family.</text>
</comment>
<keyword evidence="2 3" id="KW-0560">Oxidoreductase</keyword>
<keyword evidence="3" id="KW-0503">Monooxygenase</keyword>
<sequence length="503" mass="56990">MNLQIDSPVLQISISILTLSTLYLIWKWIKSGTKIGFFPPGARGLPILGYLPFLREDLHNQFTELSHKYGPIYKLWLGNKLCVVISSPSLIKEVVRDHDTIFSNRNKSVAATIATFNANDIAWCPYGTEWRERRKLFVREMLSNAKLDASYNLRKDEVRKAIGQVYSKIGSCIEISELAFMIDINLVMSMCWGSSIEGEGRDNIAKALLPVVAKILDVLGKPNVSDYFPILARFDIQGIEKEMRGLMKRVECIIKGIIEDRIKIYKDKGQGAIVKEGRMDFLQMLVELNEMEDVKNIVIGGTDTSSTTVEWVMTELLRNPEAMKRVQTELTEVVGLNNIVEESHIPKLIFLDAVLKETMRIHPIGPFLTPRTPSETCTVGGYTVQKDSGIFINVWSIQRDPLIFKNPLDFNPDRFLGNSGKWDFSGNNFNYMPFGSGRRICAGLPLADRMVRYVLASLLHSFEWKLPKGENLDMSDQFGIVLRKRMPLNAVPIPRLSCSNLYA</sequence>
<keyword evidence="3" id="KW-0479">Metal-binding</keyword>
<keyword evidence="4" id="KW-0472">Membrane</keyword>
<evidence type="ECO:0000256" key="4">
    <source>
        <dbReference type="SAM" id="Phobius"/>
    </source>
</evidence>
<dbReference type="InterPro" id="IPR036396">
    <property type="entry name" value="Cyt_P450_sf"/>
</dbReference>
<evidence type="ECO:0000256" key="3">
    <source>
        <dbReference type="RuleBase" id="RU000461"/>
    </source>
</evidence>
<proteinExistence type="inferred from homology"/>
<evidence type="ECO:0000256" key="1">
    <source>
        <dbReference type="ARBA" id="ARBA00004167"/>
    </source>
</evidence>
<dbReference type="PANTHER" id="PTHR47951:SF7">
    <property type="entry name" value="FLAVONOID 3',5'-HYDROXYLASE-LIKE ISOFORM X1"/>
    <property type="match status" value="1"/>
</dbReference>
<dbReference type="Proteomes" id="UP001291926">
    <property type="component" value="Unassembled WGS sequence"/>
</dbReference>
<gene>
    <name evidence="5" type="ORF">RD792_009082</name>
</gene>
<dbReference type="PRINTS" id="PR00463">
    <property type="entry name" value="EP450I"/>
</dbReference>
<comment type="subcellular location">
    <subcellularLocation>
        <location evidence="1">Membrane</location>
        <topology evidence="1">Single-pass membrane protein</topology>
    </subcellularLocation>
</comment>
<dbReference type="InterPro" id="IPR002401">
    <property type="entry name" value="Cyt_P450_E_grp-I"/>
</dbReference>
<dbReference type="Gene3D" id="1.10.630.10">
    <property type="entry name" value="Cytochrome P450"/>
    <property type="match status" value="1"/>
</dbReference>
<protein>
    <recommendedName>
        <fullName evidence="7">Cytochrome P450</fullName>
    </recommendedName>
</protein>
<dbReference type="Pfam" id="PF00067">
    <property type="entry name" value="p450"/>
    <property type="match status" value="1"/>
</dbReference>
<accession>A0ABR0DAY4</accession>
<dbReference type="InterPro" id="IPR017972">
    <property type="entry name" value="Cyt_P450_CS"/>
</dbReference>
<keyword evidence="6" id="KW-1185">Reference proteome</keyword>
<keyword evidence="3" id="KW-0349">Heme</keyword>
<dbReference type="InterPro" id="IPR001128">
    <property type="entry name" value="Cyt_P450"/>
</dbReference>
<feature type="transmembrane region" description="Helical" evidence="4">
    <location>
        <begin position="12"/>
        <end position="29"/>
    </location>
</feature>
<dbReference type="EMBL" id="JAYDYQ010002533">
    <property type="protein sequence ID" value="KAK4486408.1"/>
    <property type="molecule type" value="Genomic_DNA"/>
</dbReference>
<evidence type="ECO:0000313" key="6">
    <source>
        <dbReference type="Proteomes" id="UP001291926"/>
    </source>
</evidence>
<keyword evidence="3" id="KW-0408">Iron</keyword>
<dbReference type="SUPFAM" id="SSF48264">
    <property type="entry name" value="Cytochrome P450"/>
    <property type="match status" value="1"/>
</dbReference>
<reference evidence="5 6" key="1">
    <citation type="journal article" date="2023" name="bioRxiv">
        <title>Genome report: Whole genome sequence and annotation of Penstemon davidsonii.</title>
        <authorList>
            <person name="Ostevik K.L."/>
            <person name="Alabady M."/>
            <person name="Zhang M."/>
            <person name="Rausher M.D."/>
        </authorList>
    </citation>
    <scope>NUCLEOTIDE SEQUENCE [LARGE SCALE GENOMIC DNA]</scope>
    <source>
        <strain evidence="5">DNT005</strain>
        <tissue evidence="5">Whole leaf</tissue>
    </source>
</reference>
<dbReference type="PROSITE" id="PS00086">
    <property type="entry name" value="CYTOCHROME_P450"/>
    <property type="match status" value="1"/>
</dbReference>
<comment type="caution">
    <text evidence="5">The sequence shown here is derived from an EMBL/GenBank/DDBJ whole genome shotgun (WGS) entry which is preliminary data.</text>
</comment>
<evidence type="ECO:0008006" key="7">
    <source>
        <dbReference type="Google" id="ProtNLM"/>
    </source>
</evidence>
<keyword evidence="4" id="KW-1133">Transmembrane helix</keyword>
<keyword evidence="4" id="KW-0812">Transmembrane</keyword>
<organism evidence="5 6">
    <name type="scientific">Penstemon davidsonii</name>
    <dbReference type="NCBI Taxonomy" id="160366"/>
    <lineage>
        <taxon>Eukaryota</taxon>
        <taxon>Viridiplantae</taxon>
        <taxon>Streptophyta</taxon>
        <taxon>Embryophyta</taxon>
        <taxon>Tracheophyta</taxon>
        <taxon>Spermatophyta</taxon>
        <taxon>Magnoliopsida</taxon>
        <taxon>eudicotyledons</taxon>
        <taxon>Gunneridae</taxon>
        <taxon>Pentapetalae</taxon>
        <taxon>asterids</taxon>
        <taxon>lamiids</taxon>
        <taxon>Lamiales</taxon>
        <taxon>Plantaginaceae</taxon>
        <taxon>Cheloneae</taxon>
        <taxon>Penstemon</taxon>
    </lineage>
</organism>
<dbReference type="PRINTS" id="PR00385">
    <property type="entry name" value="P450"/>
</dbReference>
<name>A0ABR0DAY4_9LAMI</name>
<evidence type="ECO:0000313" key="5">
    <source>
        <dbReference type="EMBL" id="KAK4486408.1"/>
    </source>
</evidence>
<dbReference type="PANTHER" id="PTHR47951">
    <property type="entry name" value="OS08G0547900 PROTEIN"/>
    <property type="match status" value="1"/>
</dbReference>
<evidence type="ECO:0000256" key="2">
    <source>
        <dbReference type="ARBA" id="ARBA00023002"/>
    </source>
</evidence>